<dbReference type="SUPFAM" id="SSF52047">
    <property type="entry name" value="RNI-like"/>
    <property type="match status" value="1"/>
</dbReference>
<dbReference type="Gene3D" id="3.80.10.10">
    <property type="entry name" value="Ribonuclease Inhibitor"/>
    <property type="match status" value="1"/>
</dbReference>
<evidence type="ECO:0000313" key="2">
    <source>
        <dbReference type="Proteomes" id="UP000009168"/>
    </source>
</evidence>
<dbReference type="InParanoid" id="Q23NJ7"/>
<gene>
    <name evidence="1" type="ORF">TTHERM_00752230</name>
</gene>
<dbReference type="RefSeq" id="XP_001018322.2">
    <property type="nucleotide sequence ID" value="XM_001018322.3"/>
</dbReference>
<keyword evidence="2" id="KW-1185">Reference proteome</keyword>
<sequence>MSQISNILAEKLSFSNNIKLQQVLNTQQFQLAETINCNKQNQPFMTDFSDPNQLVIQSNKYMLEKNYSEINFSTIKSTVIYIDENSILDVMFWSHHFSKLPNLRTLTLSIVELPREENYDFYLNQNQLHSLEIIKFAKSLSHLTSLQSFQISFENIVVTTAIWLSFWDSIRHLTQLKTFAISLTNVYCLQKKQLHPIANSVSSLQNLESLYINLKNLGNNFNPILGCFSQLAYVKNLNIQIIDQEFSLDKNLADLIFRMKELESLKIYLDLNIQSESFEYLGNCIGKQNELKVLNLQIGFENTQINLKNCLYFFKEINKISYLQFFDFNFFQYKQEMVEAIDEDDENSNQNTDTSQLLQLSSTELEELKKQKQQALQFSKELNELVKQKIIVNQKVKNMIYKQTQQKIYRKEIISESSLLSCLEKK</sequence>
<evidence type="ECO:0000313" key="1">
    <source>
        <dbReference type="EMBL" id="EAR98077.2"/>
    </source>
</evidence>
<name>Q23NJ7_TETTS</name>
<dbReference type="Proteomes" id="UP000009168">
    <property type="component" value="Unassembled WGS sequence"/>
</dbReference>
<dbReference type="GeneID" id="7846488"/>
<accession>Q23NJ7</accession>
<dbReference type="InterPro" id="IPR032675">
    <property type="entry name" value="LRR_dom_sf"/>
</dbReference>
<dbReference type="EMBL" id="GG662655">
    <property type="protein sequence ID" value="EAR98077.2"/>
    <property type="molecule type" value="Genomic_DNA"/>
</dbReference>
<dbReference type="AlphaFoldDB" id="Q23NJ7"/>
<proteinExistence type="predicted"/>
<reference evidence="2" key="1">
    <citation type="journal article" date="2006" name="PLoS Biol.">
        <title>Macronuclear genome sequence of the ciliate Tetrahymena thermophila, a model eukaryote.</title>
        <authorList>
            <person name="Eisen J.A."/>
            <person name="Coyne R.S."/>
            <person name="Wu M."/>
            <person name="Wu D."/>
            <person name="Thiagarajan M."/>
            <person name="Wortman J.R."/>
            <person name="Badger J.H."/>
            <person name="Ren Q."/>
            <person name="Amedeo P."/>
            <person name="Jones K.M."/>
            <person name="Tallon L.J."/>
            <person name="Delcher A.L."/>
            <person name="Salzberg S.L."/>
            <person name="Silva J.C."/>
            <person name="Haas B.J."/>
            <person name="Majoros W.H."/>
            <person name="Farzad M."/>
            <person name="Carlton J.M."/>
            <person name="Smith R.K. Jr."/>
            <person name="Garg J."/>
            <person name="Pearlman R.E."/>
            <person name="Karrer K.M."/>
            <person name="Sun L."/>
            <person name="Manning G."/>
            <person name="Elde N.C."/>
            <person name="Turkewitz A.P."/>
            <person name="Asai D.J."/>
            <person name="Wilkes D.E."/>
            <person name="Wang Y."/>
            <person name="Cai H."/>
            <person name="Collins K."/>
            <person name="Stewart B.A."/>
            <person name="Lee S.R."/>
            <person name="Wilamowska K."/>
            <person name="Weinberg Z."/>
            <person name="Ruzzo W.L."/>
            <person name="Wloga D."/>
            <person name="Gaertig J."/>
            <person name="Frankel J."/>
            <person name="Tsao C.-C."/>
            <person name="Gorovsky M.A."/>
            <person name="Keeling P.J."/>
            <person name="Waller R.F."/>
            <person name="Patron N.J."/>
            <person name="Cherry J.M."/>
            <person name="Stover N.A."/>
            <person name="Krieger C.J."/>
            <person name="del Toro C."/>
            <person name="Ryder H.F."/>
            <person name="Williamson S.C."/>
            <person name="Barbeau R.A."/>
            <person name="Hamilton E.P."/>
            <person name="Orias E."/>
        </authorList>
    </citation>
    <scope>NUCLEOTIDE SEQUENCE [LARGE SCALE GENOMIC DNA]</scope>
    <source>
        <strain evidence="2">SB210</strain>
    </source>
</reference>
<organism evidence="1 2">
    <name type="scientific">Tetrahymena thermophila (strain SB210)</name>
    <dbReference type="NCBI Taxonomy" id="312017"/>
    <lineage>
        <taxon>Eukaryota</taxon>
        <taxon>Sar</taxon>
        <taxon>Alveolata</taxon>
        <taxon>Ciliophora</taxon>
        <taxon>Intramacronucleata</taxon>
        <taxon>Oligohymenophorea</taxon>
        <taxon>Hymenostomatida</taxon>
        <taxon>Tetrahymenina</taxon>
        <taxon>Tetrahymenidae</taxon>
        <taxon>Tetrahymena</taxon>
    </lineage>
</organism>
<dbReference type="KEGG" id="tet:TTHERM_00752230"/>
<protein>
    <recommendedName>
        <fullName evidence="3">Kinase domain protein</fullName>
    </recommendedName>
</protein>
<dbReference type="HOGENOM" id="CLU_755437_0_0_1"/>
<evidence type="ECO:0008006" key="3">
    <source>
        <dbReference type="Google" id="ProtNLM"/>
    </source>
</evidence>